<dbReference type="Pfam" id="PF00107">
    <property type="entry name" value="ADH_zinc_N"/>
    <property type="match status" value="1"/>
</dbReference>
<sequence>MIMPEQKALYLPEKFGTFTVGTAPIYKPAQDEVLVKIEATGLNPADWGIQTYGMLLEKYPAILGLDVAGTVEELGANVTRFKKGDRVLTKGTIGKYDRSGFQQYMLTYEFMAAKIPDGMSFDEAATMPLGLCTSAVALYHDGVNAIGGTCGLTPPWEEGGRDKYQGQPILVLGGAGAVGQAAIQLLKLSGFGPIITTASLHNADYLKKLGATHVIDRKLSPEAIQAEIRKITSKPLKTIFDAAGLPETQNLGYDLLASGGTMAAVRPDAVKPEKKVADKKSFFMYADVSRPENRKLGTSLFAKLTELLERRDLKPNFVEVVPNGLEGVIPGLEKLKKGVSCVKLIVHPQETQ</sequence>
<organism evidence="2 3">
    <name type="scientific">Daedalea quercina L-15889</name>
    <dbReference type="NCBI Taxonomy" id="1314783"/>
    <lineage>
        <taxon>Eukaryota</taxon>
        <taxon>Fungi</taxon>
        <taxon>Dikarya</taxon>
        <taxon>Basidiomycota</taxon>
        <taxon>Agaricomycotina</taxon>
        <taxon>Agaricomycetes</taxon>
        <taxon>Polyporales</taxon>
        <taxon>Fomitopsis</taxon>
    </lineage>
</organism>
<dbReference type="Pfam" id="PF08240">
    <property type="entry name" value="ADH_N"/>
    <property type="match status" value="1"/>
</dbReference>
<dbReference type="STRING" id="1314783.A0A165LFB0"/>
<dbReference type="CDD" id="cd08249">
    <property type="entry name" value="enoyl_reductase_like"/>
    <property type="match status" value="1"/>
</dbReference>
<accession>A0A165LFB0</accession>
<reference evidence="2 3" key="1">
    <citation type="journal article" date="2016" name="Mol. Biol. Evol.">
        <title>Comparative Genomics of Early-Diverging Mushroom-Forming Fungi Provides Insights into the Origins of Lignocellulose Decay Capabilities.</title>
        <authorList>
            <person name="Nagy L.G."/>
            <person name="Riley R."/>
            <person name="Tritt A."/>
            <person name="Adam C."/>
            <person name="Daum C."/>
            <person name="Floudas D."/>
            <person name="Sun H."/>
            <person name="Yadav J.S."/>
            <person name="Pangilinan J."/>
            <person name="Larsson K.H."/>
            <person name="Matsuura K."/>
            <person name="Barry K."/>
            <person name="Labutti K."/>
            <person name="Kuo R."/>
            <person name="Ohm R.A."/>
            <person name="Bhattacharya S.S."/>
            <person name="Shirouzu T."/>
            <person name="Yoshinaga Y."/>
            <person name="Martin F.M."/>
            <person name="Grigoriev I.V."/>
            <person name="Hibbett D.S."/>
        </authorList>
    </citation>
    <scope>NUCLEOTIDE SEQUENCE [LARGE SCALE GENOMIC DNA]</scope>
    <source>
        <strain evidence="2 3">L-15889</strain>
    </source>
</reference>
<feature type="domain" description="Enoyl reductase (ER)" evidence="1">
    <location>
        <begin position="16"/>
        <end position="346"/>
    </location>
</feature>
<dbReference type="SUPFAM" id="SSF51735">
    <property type="entry name" value="NAD(P)-binding Rossmann-fold domains"/>
    <property type="match status" value="1"/>
</dbReference>
<dbReference type="InterPro" id="IPR047122">
    <property type="entry name" value="Trans-enoyl_RdTase-like"/>
</dbReference>
<dbReference type="Gene3D" id="3.90.180.10">
    <property type="entry name" value="Medium-chain alcohol dehydrogenases, catalytic domain"/>
    <property type="match status" value="1"/>
</dbReference>
<dbReference type="GO" id="GO:0016651">
    <property type="term" value="F:oxidoreductase activity, acting on NAD(P)H"/>
    <property type="evidence" value="ECO:0007669"/>
    <property type="project" value="InterPro"/>
</dbReference>
<evidence type="ECO:0000313" key="3">
    <source>
        <dbReference type="Proteomes" id="UP000076727"/>
    </source>
</evidence>
<dbReference type="Proteomes" id="UP000076727">
    <property type="component" value="Unassembled WGS sequence"/>
</dbReference>
<dbReference type="AlphaFoldDB" id="A0A165LFB0"/>
<dbReference type="InterPro" id="IPR013149">
    <property type="entry name" value="ADH-like_C"/>
</dbReference>
<keyword evidence="3" id="KW-1185">Reference proteome</keyword>
<protein>
    <submittedName>
        <fullName evidence="2">GroES-like protein</fullName>
    </submittedName>
</protein>
<dbReference type="InterPro" id="IPR013154">
    <property type="entry name" value="ADH-like_N"/>
</dbReference>
<dbReference type="InterPro" id="IPR020843">
    <property type="entry name" value="ER"/>
</dbReference>
<dbReference type="PANTHER" id="PTHR45348">
    <property type="entry name" value="HYPOTHETICAL OXIDOREDUCTASE (EUROFUNG)"/>
    <property type="match status" value="1"/>
</dbReference>
<gene>
    <name evidence="2" type="ORF">DAEQUDRAFT_718102</name>
</gene>
<dbReference type="EMBL" id="KV429131">
    <property type="protein sequence ID" value="KZT64341.1"/>
    <property type="molecule type" value="Genomic_DNA"/>
</dbReference>
<dbReference type="SUPFAM" id="SSF50129">
    <property type="entry name" value="GroES-like"/>
    <property type="match status" value="1"/>
</dbReference>
<evidence type="ECO:0000313" key="2">
    <source>
        <dbReference type="EMBL" id="KZT64341.1"/>
    </source>
</evidence>
<dbReference type="InterPro" id="IPR011032">
    <property type="entry name" value="GroES-like_sf"/>
</dbReference>
<dbReference type="PANTHER" id="PTHR45348:SF2">
    <property type="entry name" value="ZINC-TYPE ALCOHOL DEHYDROGENASE-LIKE PROTEIN C2E1P3.01"/>
    <property type="match status" value="1"/>
</dbReference>
<proteinExistence type="predicted"/>
<dbReference type="InterPro" id="IPR036291">
    <property type="entry name" value="NAD(P)-bd_dom_sf"/>
</dbReference>
<evidence type="ECO:0000259" key="1">
    <source>
        <dbReference type="SMART" id="SM00829"/>
    </source>
</evidence>
<dbReference type="SMART" id="SM00829">
    <property type="entry name" value="PKS_ER"/>
    <property type="match status" value="1"/>
</dbReference>
<dbReference type="OrthoDB" id="3233595at2759"/>
<name>A0A165LFB0_9APHY</name>
<dbReference type="Gene3D" id="3.40.50.720">
    <property type="entry name" value="NAD(P)-binding Rossmann-like Domain"/>
    <property type="match status" value="1"/>
</dbReference>